<reference evidence="1" key="1">
    <citation type="submission" date="2020-11" db="EMBL/GenBank/DDBJ databases">
        <authorList>
            <person name="Tran Van P."/>
        </authorList>
    </citation>
    <scope>NUCLEOTIDE SEQUENCE</scope>
</reference>
<protein>
    <submittedName>
        <fullName evidence="1">Uncharacterized protein</fullName>
    </submittedName>
</protein>
<name>A0A7R9EBI1_9NEOP</name>
<proteinExistence type="predicted"/>
<organism evidence="1">
    <name type="scientific">Timema monikensis</name>
    <dbReference type="NCBI Taxonomy" id="170555"/>
    <lineage>
        <taxon>Eukaryota</taxon>
        <taxon>Metazoa</taxon>
        <taxon>Ecdysozoa</taxon>
        <taxon>Arthropoda</taxon>
        <taxon>Hexapoda</taxon>
        <taxon>Insecta</taxon>
        <taxon>Pterygota</taxon>
        <taxon>Neoptera</taxon>
        <taxon>Polyneoptera</taxon>
        <taxon>Phasmatodea</taxon>
        <taxon>Timematodea</taxon>
        <taxon>Timematoidea</taxon>
        <taxon>Timematidae</taxon>
        <taxon>Timema</taxon>
    </lineage>
</organism>
<accession>A0A7R9EBI1</accession>
<dbReference type="EMBL" id="OB794578">
    <property type="protein sequence ID" value="CAD7430644.1"/>
    <property type="molecule type" value="Genomic_DNA"/>
</dbReference>
<gene>
    <name evidence="1" type="ORF">TMSB3V08_LOCUS7398</name>
</gene>
<sequence length="258" mass="29175">MSLDIPLQGTHLFTFLPDEEPCSTDTEAKQGRFKRYPYTYSLDLQLPAIGEGLRTPEEAGLVEGREGVTKGYGNWLTFHSPYSMSPALSFLPSHSYFYSLYLVQVAAEHNLQTSTVNCREQAMAQRGYLYRKIAIDVICLVIQTGLVAARPFTTRQTVDKLFRTFQQCPIQMLSRKKPPCPTFNQRSLFQLVNHPHRWYTGVILVTHWRAGGGAWRGRVCPPTRAYARSTKVVPVDKTYRSLSAVALIRICVLPAGKE</sequence>
<dbReference type="AlphaFoldDB" id="A0A7R9EBI1"/>
<evidence type="ECO:0000313" key="1">
    <source>
        <dbReference type="EMBL" id="CAD7430644.1"/>
    </source>
</evidence>